<reference evidence="1 2" key="1">
    <citation type="submission" date="2020-11" db="EMBL/GenBank/DDBJ databases">
        <title>Enhanced detection system for hospital associated transmission using whole genome sequencing surveillance.</title>
        <authorList>
            <person name="Harrison L.H."/>
            <person name="Van Tyne D."/>
            <person name="Marsh J.W."/>
            <person name="Griffith M.P."/>
            <person name="Snyder D.J."/>
            <person name="Cooper V.S."/>
            <person name="Mustapha M."/>
        </authorList>
    </citation>
    <scope>NUCLEOTIDE SEQUENCE [LARGE SCALE GENOMIC DNA]</scope>
    <source>
        <strain evidence="1 2">PSB00013</strain>
    </source>
</reference>
<evidence type="ECO:0000313" key="1">
    <source>
        <dbReference type="EMBL" id="MBH3440518.1"/>
    </source>
</evidence>
<evidence type="ECO:0000313" key="2">
    <source>
        <dbReference type="Proteomes" id="UP000638986"/>
    </source>
</evidence>
<accession>A0ABS0MUV5</accession>
<comment type="caution">
    <text evidence="1">The sequence shown here is derived from an EMBL/GenBank/DDBJ whole genome shotgun (WGS) entry which is preliminary data.</text>
</comment>
<protein>
    <submittedName>
        <fullName evidence="1">Uncharacterized protein</fullName>
    </submittedName>
</protein>
<proteinExistence type="predicted"/>
<name>A0ABS0MUV5_PSELU</name>
<dbReference type="EMBL" id="JADTXM010000012">
    <property type="protein sequence ID" value="MBH3440518.1"/>
    <property type="molecule type" value="Genomic_DNA"/>
</dbReference>
<organism evidence="1 2">
    <name type="scientific">Pseudomonas luteola</name>
    <dbReference type="NCBI Taxonomy" id="47886"/>
    <lineage>
        <taxon>Bacteria</taxon>
        <taxon>Pseudomonadati</taxon>
        <taxon>Pseudomonadota</taxon>
        <taxon>Gammaproteobacteria</taxon>
        <taxon>Pseudomonadales</taxon>
        <taxon>Pseudomonadaceae</taxon>
        <taxon>Pseudomonas</taxon>
    </lineage>
</organism>
<sequence>MNLNSLKSARIAWHDAFHVQCNSTTGHTEQVATLGMVFGGGWTEKKLKETSPDGTVSTFSQWVWVEKPMDSRIPKRKSTAVAVEGALRGRIQSAIGGLPLHLRAFGNAMYHPTLFNDADTVEATSEVVFRMAYMKGDKMYAKKMEKARYVAAGIFRRYRQRHQGGQSEGGDQIGRYHSLDKPEFFRDFLLNEYGVKLASENWGREWEGFIQACFDVCNNLDKAALGPVAQCINLMKAEAA</sequence>
<dbReference type="Proteomes" id="UP000638986">
    <property type="component" value="Unassembled WGS sequence"/>
</dbReference>
<dbReference type="RefSeq" id="WP_197872923.1">
    <property type="nucleotide sequence ID" value="NZ_JADTXM010000012.1"/>
</dbReference>
<gene>
    <name evidence="1" type="ORF">I5Q09_17690</name>
</gene>